<feature type="domain" description="GxGYxYP putative glycoside hydrolase C-terminal" evidence="1">
    <location>
        <begin position="446"/>
        <end position="674"/>
    </location>
</feature>
<evidence type="ECO:0000313" key="5">
    <source>
        <dbReference type="EMBL" id="EMF10319.1"/>
    </source>
</evidence>
<dbReference type="PANTHER" id="PTHR37321">
    <property type="entry name" value="EXPORTED PROTEIN-RELATED"/>
    <property type="match status" value="1"/>
</dbReference>
<dbReference type="Pfam" id="PF20957">
    <property type="entry name" value="GxGYxYP_N_2nd"/>
    <property type="match status" value="1"/>
</dbReference>
<dbReference type="eggNOG" id="ENOG502R9K9">
    <property type="taxonomic scope" value="Eukaryota"/>
</dbReference>
<protein>
    <submittedName>
        <fullName evidence="5">Uncharacterized protein</fullName>
    </submittedName>
</protein>
<dbReference type="HOGENOM" id="CLU_013600_0_0_1"/>
<dbReference type="InterPro" id="IPR048309">
    <property type="entry name" value="GxGYxYP_N_3rd"/>
</dbReference>
<dbReference type="Gene3D" id="3.20.20.490">
    <property type="entry name" value="GxGYxYP glycoside hydrolase, C-terminal domain"/>
    <property type="match status" value="1"/>
</dbReference>
<dbReference type="Pfam" id="PF16216">
    <property type="entry name" value="GxGYxYP_N"/>
    <property type="match status" value="1"/>
</dbReference>
<feature type="domain" description="GxGYxYP putative glycoside hydrolase second N-terminal" evidence="3">
    <location>
        <begin position="110"/>
        <end position="172"/>
    </location>
</feature>
<dbReference type="Proteomes" id="UP000016931">
    <property type="component" value="Unassembled WGS sequence"/>
</dbReference>
<feature type="domain" description="GxGYxYP putative glycoside hydrolase third N-terminal" evidence="4">
    <location>
        <begin position="340"/>
        <end position="416"/>
    </location>
</feature>
<reference evidence="5 6" key="1">
    <citation type="journal article" date="2012" name="PLoS Pathog.">
        <title>Diverse lifestyles and strategies of plant pathogenesis encoded in the genomes of eighteen Dothideomycetes fungi.</title>
        <authorList>
            <person name="Ohm R.A."/>
            <person name="Feau N."/>
            <person name="Henrissat B."/>
            <person name="Schoch C.L."/>
            <person name="Horwitz B.A."/>
            <person name="Barry K.W."/>
            <person name="Condon B.J."/>
            <person name="Copeland A.C."/>
            <person name="Dhillon B."/>
            <person name="Glaser F."/>
            <person name="Hesse C.N."/>
            <person name="Kosti I."/>
            <person name="LaButti K."/>
            <person name="Lindquist E.A."/>
            <person name="Lucas S."/>
            <person name="Salamov A.A."/>
            <person name="Bradshaw R.E."/>
            <person name="Ciuffetti L."/>
            <person name="Hamelin R.C."/>
            <person name="Kema G.H.J."/>
            <person name="Lawrence C."/>
            <person name="Scott J.A."/>
            <person name="Spatafora J.W."/>
            <person name="Turgeon B.G."/>
            <person name="de Wit P.J.G.M."/>
            <person name="Zhong S."/>
            <person name="Goodwin S.B."/>
            <person name="Grigoriev I.V."/>
        </authorList>
    </citation>
    <scope>NUCLEOTIDE SEQUENCE [LARGE SCALE GENOMIC DNA]</scope>
    <source>
        <strain evidence="5 6">SO2202</strain>
    </source>
</reference>
<keyword evidence="6" id="KW-1185">Reference proteome</keyword>
<evidence type="ECO:0000259" key="3">
    <source>
        <dbReference type="Pfam" id="PF20957"/>
    </source>
</evidence>
<name>M3D0B2_SPHMS</name>
<gene>
    <name evidence="5" type="ORF">SEPMUDRAFT_144033</name>
</gene>
<dbReference type="Pfam" id="PF14323">
    <property type="entry name" value="GxGYxYP_C"/>
    <property type="match status" value="1"/>
</dbReference>
<dbReference type="InterPro" id="IPR048310">
    <property type="entry name" value="GxGYxYP_N_2nd"/>
</dbReference>
<dbReference type="OMA" id="MGWWPEE"/>
<sequence length="682" mass="75119">MLVYIPDDAVFGSTALNWPADSALPHFPDIGDAIDAADITALTGEERVLLTTLQGIVNRQQPRIYLHWNKTDEANDGSNQAWLRDIAEYVHVDDCSGHPFGILERYRSEIAGAIVYDPDVVDTVNLATTVAGLRGAVVATAELAYQHQLPILEDFRGRFDNKYDVYNYALEHIYPLLTKRAITALTPEETRTIPSVPWSNLTSEKNRTVDASNNATYTVDLTPFLVQLQEDGTVYVRIKDAFEDDGHGAAVSHVLALADEEVLADFTPGTAGEDPFLVDWGGSYLHDYPWGWRSADGGAHIVYGFRPPNGTRSLTVNLTMANQFDVAATTTLPAVKVLNAVFRDYITAIAAPCIWLDPNNPDELPLLNRILESFDANSAYLGWFPNGDEMSGVTRTAANSMFVVAADYFFNGSFMSGLRSLFSTTTQNRKLPPPPAIEITKSSIPNKIYLSLTWTEGDNIQYMQHRMRVIWDDPARGQIPMGWTVSPILQDIAPNMLHYFQSSATSNDTFVTGPDGVGYTFPSNWPESDFELFLDMTARYTKSIGTASNIWVYNRINATLYPLANETIEAYHRALGPDLLGISADGHASGYGINVTSSDSGSVPVAGLATISSVKQGMERLQNISTQMYDGTKPVFVVCALYAWDTTPGNITQLVGQLGEEFEILGPEEHFRLFMEAQGIAL</sequence>
<evidence type="ECO:0000259" key="4">
    <source>
        <dbReference type="Pfam" id="PF20958"/>
    </source>
</evidence>
<accession>M3D0B2</accession>
<organism evidence="5 6">
    <name type="scientific">Sphaerulina musiva (strain SO2202)</name>
    <name type="common">Poplar stem canker fungus</name>
    <name type="synonym">Septoria musiva</name>
    <dbReference type="NCBI Taxonomy" id="692275"/>
    <lineage>
        <taxon>Eukaryota</taxon>
        <taxon>Fungi</taxon>
        <taxon>Dikarya</taxon>
        <taxon>Ascomycota</taxon>
        <taxon>Pezizomycotina</taxon>
        <taxon>Dothideomycetes</taxon>
        <taxon>Dothideomycetidae</taxon>
        <taxon>Mycosphaerellales</taxon>
        <taxon>Mycosphaerellaceae</taxon>
        <taxon>Sphaerulina</taxon>
    </lineage>
</organism>
<dbReference type="OrthoDB" id="4814197at2759"/>
<feature type="domain" description="GxGYxYP putative glycoside hydrolase first N-terminal" evidence="2">
    <location>
        <begin position="37"/>
        <end position="87"/>
    </location>
</feature>
<dbReference type="AlphaFoldDB" id="M3D0B2"/>
<dbReference type="InterPro" id="IPR032626">
    <property type="entry name" value="GxGYxYP_N_1st"/>
</dbReference>
<dbReference type="PANTHER" id="PTHR37321:SF1">
    <property type="entry name" value="EXPORTED PROTEIN"/>
    <property type="match status" value="1"/>
</dbReference>
<dbReference type="RefSeq" id="XP_016758440.1">
    <property type="nucleotide sequence ID" value="XM_016903062.1"/>
</dbReference>
<proteinExistence type="predicted"/>
<evidence type="ECO:0000259" key="2">
    <source>
        <dbReference type="Pfam" id="PF16216"/>
    </source>
</evidence>
<evidence type="ECO:0000313" key="6">
    <source>
        <dbReference type="Proteomes" id="UP000016931"/>
    </source>
</evidence>
<dbReference type="GeneID" id="27900199"/>
<dbReference type="InterPro" id="IPR038410">
    <property type="entry name" value="GxGYxYP_C_sf"/>
</dbReference>
<dbReference type="EMBL" id="KB456268">
    <property type="protein sequence ID" value="EMF10319.1"/>
    <property type="molecule type" value="Genomic_DNA"/>
</dbReference>
<evidence type="ECO:0000259" key="1">
    <source>
        <dbReference type="Pfam" id="PF14323"/>
    </source>
</evidence>
<dbReference type="InterPro" id="IPR025832">
    <property type="entry name" value="GxGYxYP_C"/>
</dbReference>
<dbReference type="Pfam" id="PF20958">
    <property type="entry name" value="GxGYxYP_N_3rd"/>
    <property type="match status" value="1"/>
</dbReference>